<feature type="transmembrane region" description="Helical" evidence="7">
    <location>
        <begin position="32"/>
        <end position="50"/>
    </location>
</feature>
<sequence length="326" mass="38693">MLLKFFGFVDIFRAPQIEFSSMDEIEQHTPNIIIWAAPVMFLFVLIEWYISKKQNHQLYEKKDSIGSICVGVGNVIINTLLKVSMFYIVILIYNAIPWRMHFRWWTLIPCYLIFDLASYWSHRISHQQRFWWATHVVHHSSEQYNLTVSFRLSWMQNLKLIFFMPVMALSFHPIIFFITSQIAVLFQFWVHTEYIRKLHPVIEYLFATPSNHRVHHGSQEKYINKNYGATFIFWDRLFGTYQPEEEQAEYGITSPVEHKMNPLYLNFHEYSDIWKDMKGAKGFKQKLFFLFGDPIDVARVKKNEISAPTLPVSHTLPLLNTAEVPA</sequence>
<evidence type="ECO:0000256" key="5">
    <source>
        <dbReference type="ARBA" id="ARBA00023098"/>
    </source>
</evidence>
<dbReference type="Proteomes" id="UP000263900">
    <property type="component" value="Chromosome"/>
</dbReference>
<evidence type="ECO:0000313" key="9">
    <source>
        <dbReference type="EMBL" id="AXY72588.1"/>
    </source>
</evidence>
<protein>
    <submittedName>
        <fullName evidence="9">Sterol desaturase family protein</fullName>
    </submittedName>
</protein>
<dbReference type="GO" id="GO:0050479">
    <property type="term" value="F:glyceryl-ether monooxygenase activity"/>
    <property type="evidence" value="ECO:0007669"/>
    <property type="project" value="TreeGrafter"/>
</dbReference>
<keyword evidence="4" id="KW-0560">Oxidoreductase</keyword>
<dbReference type="OrthoDB" id="9770329at2"/>
<accession>A0A3B7ME29</accession>
<dbReference type="GO" id="GO:0005506">
    <property type="term" value="F:iron ion binding"/>
    <property type="evidence" value="ECO:0007669"/>
    <property type="project" value="InterPro"/>
</dbReference>
<evidence type="ECO:0000256" key="1">
    <source>
        <dbReference type="ARBA" id="ARBA00004127"/>
    </source>
</evidence>
<name>A0A3B7ME29_9BACT</name>
<keyword evidence="3 7" id="KW-1133">Transmembrane helix</keyword>
<dbReference type="PANTHER" id="PTHR21624">
    <property type="entry name" value="STEROL DESATURASE-RELATED PROTEIN"/>
    <property type="match status" value="1"/>
</dbReference>
<keyword evidence="5" id="KW-0443">Lipid metabolism</keyword>
<comment type="subcellular location">
    <subcellularLocation>
        <location evidence="1">Endomembrane system</location>
        <topology evidence="1">Multi-pass membrane protein</topology>
    </subcellularLocation>
</comment>
<dbReference type="Pfam" id="PF04116">
    <property type="entry name" value="FA_hydroxylase"/>
    <property type="match status" value="1"/>
</dbReference>
<dbReference type="GO" id="GO:0016020">
    <property type="term" value="C:membrane"/>
    <property type="evidence" value="ECO:0007669"/>
    <property type="project" value="GOC"/>
</dbReference>
<dbReference type="RefSeq" id="WP_119048426.1">
    <property type="nucleotide sequence ID" value="NZ_CP032157.1"/>
</dbReference>
<evidence type="ECO:0000259" key="8">
    <source>
        <dbReference type="Pfam" id="PF04116"/>
    </source>
</evidence>
<evidence type="ECO:0000256" key="4">
    <source>
        <dbReference type="ARBA" id="ARBA00023002"/>
    </source>
</evidence>
<dbReference type="PANTHER" id="PTHR21624:SF1">
    <property type="entry name" value="ALKYLGLYCEROL MONOOXYGENASE"/>
    <property type="match status" value="1"/>
</dbReference>
<dbReference type="InterPro" id="IPR006694">
    <property type="entry name" value="Fatty_acid_hydroxylase"/>
</dbReference>
<feature type="transmembrane region" description="Helical" evidence="7">
    <location>
        <begin position="102"/>
        <end position="120"/>
    </location>
</feature>
<organism evidence="9 10">
    <name type="scientific">Paraflavitalea soli</name>
    <dbReference type="NCBI Taxonomy" id="2315862"/>
    <lineage>
        <taxon>Bacteria</taxon>
        <taxon>Pseudomonadati</taxon>
        <taxon>Bacteroidota</taxon>
        <taxon>Chitinophagia</taxon>
        <taxon>Chitinophagales</taxon>
        <taxon>Chitinophagaceae</taxon>
        <taxon>Paraflavitalea</taxon>
    </lineage>
</organism>
<evidence type="ECO:0000256" key="7">
    <source>
        <dbReference type="SAM" id="Phobius"/>
    </source>
</evidence>
<feature type="transmembrane region" description="Helical" evidence="7">
    <location>
        <begin position="71"/>
        <end position="96"/>
    </location>
</feature>
<evidence type="ECO:0000256" key="3">
    <source>
        <dbReference type="ARBA" id="ARBA00022989"/>
    </source>
</evidence>
<reference evidence="9 10" key="1">
    <citation type="submission" date="2018-09" db="EMBL/GenBank/DDBJ databases">
        <title>Genome sequencing of strain 6GH32-13.</title>
        <authorList>
            <person name="Weon H.-Y."/>
            <person name="Heo J."/>
            <person name="Kwon S.-W."/>
        </authorList>
    </citation>
    <scope>NUCLEOTIDE SEQUENCE [LARGE SCALE GENOMIC DNA]</scope>
    <source>
        <strain evidence="9 10">5GH32-13</strain>
    </source>
</reference>
<dbReference type="InterPro" id="IPR051689">
    <property type="entry name" value="Sterol_desaturase/TMEM195"/>
</dbReference>
<feature type="transmembrane region" description="Helical" evidence="7">
    <location>
        <begin position="160"/>
        <end position="190"/>
    </location>
</feature>
<dbReference type="GO" id="GO:0012505">
    <property type="term" value="C:endomembrane system"/>
    <property type="evidence" value="ECO:0007669"/>
    <property type="project" value="UniProtKB-SubCell"/>
</dbReference>
<keyword evidence="10" id="KW-1185">Reference proteome</keyword>
<dbReference type="GO" id="GO:0006643">
    <property type="term" value="P:membrane lipid metabolic process"/>
    <property type="evidence" value="ECO:0007669"/>
    <property type="project" value="TreeGrafter"/>
</dbReference>
<evidence type="ECO:0000256" key="6">
    <source>
        <dbReference type="ARBA" id="ARBA00023136"/>
    </source>
</evidence>
<dbReference type="EMBL" id="CP032157">
    <property type="protein sequence ID" value="AXY72588.1"/>
    <property type="molecule type" value="Genomic_DNA"/>
</dbReference>
<keyword evidence="6 7" id="KW-0472">Membrane</keyword>
<dbReference type="AlphaFoldDB" id="A0A3B7ME29"/>
<gene>
    <name evidence="9" type="ORF">D3H65_00735</name>
</gene>
<dbReference type="GO" id="GO:0008610">
    <property type="term" value="P:lipid biosynthetic process"/>
    <property type="evidence" value="ECO:0007669"/>
    <property type="project" value="InterPro"/>
</dbReference>
<evidence type="ECO:0000313" key="10">
    <source>
        <dbReference type="Proteomes" id="UP000263900"/>
    </source>
</evidence>
<feature type="domain" description="Fatty acid hydroxylase" evidence="8">
    <location>
        <begin position="110"/>
        <end position="240"/>
    </location>
</feature>
<keyword evidence="2 7" id="KW-0812">Transmembrane</keyword>
<proteinExistence type="predicted"/>
<evidence type="ECO:0000256" key="2">
    <source>
        <dbReference type="ARBA" id="ARBA00022692"/>
    </source>
</evidence>
<dbReference type="KEGG" id="pseg:D3H65_00735"/>